<name>A0ABS8GFD1_9MICC</name>
<gene>
    <name evidence="2" type="ORF">LJ752_04690</name>
</gene>
<organism evidence="2 3">
    <name type="scientific">Arthrobacter gengyunqii</name>
    <dbReference type="NCBI Taxonomy" id="2886940"/>
    <lineage>
        <taxon>Bacteria</taxon>
        <taxon>Bacillati</taxon>
        <taxon>Actinomycetota</taxon>
        <taxon>Actinomycetes</taxon>
        <taxon>Micrococcales</taxon>
        <taxon>Micrococcaceae</taxon>
        <taxon>Arthrobacter</taxon>
    </lineage>
</organism>
<dbReference type="EMBL" id="JAJFZQ010000003">
    <property type="protein sequence ID" value="MCC3265344.1"/>
    <property type="molecule type" value="Genomic_DNA"/>
</dbReference>
<dbReference type="CDD" id="cd03674">
    <property type="entry name" value="NUDIX_Hydrolase"/>
    <property type="match status" value="1"/>
</dbReference>
<evidence type="ECO:0000313" key="2">
    <source>
        <dbReference type="EMBL" id="MCC3265344.1"/>
    </source>
</evidence>
<keyword evidence="3" id="KW-1185">Reference proteome</keyword>
<dbReference type="PROSITE" id="PS51462">
    <property type="entry name" value="NUDIX"/>
    <property type="match status" value="1"/>
</dbReference>
<dbReference type="Gene3D" id="3.90.79.10">
    <property type="entry name" value="Nucleoside Triphosphate Pyrophosphohydrolase"/>
    <property type="match status" value="1"/>
</dbReference>
<evidence type="ECO:0000259" key="1">
    <source>
        <dbReference type="PROSITE" id="PS51462"/>
    </source>
</evidence>
<dbReference type="SUPFAM" id="SSF55811">
    <property type="entry name" value="Nudix"/>
    <property type="match status" value="1"/>
</dbReference>
<dbReference type="RefSeq" id="WP_227890164.1">
    <property type="nucleotide sequence ID" value="NZ_JAJFZQ010000003.1"/>
</dbReference>
<reference evidence="2" key="1">
    <citation type="submission" date="2021-10" db="EMBL/GenBank/DDBJ databases">
        <title>Novel species in genus Arthrobacter.</title>
        <authorList>
            <person name="Liu Y."/>
        </authorList>
    </citation>
    <scope>NUCLEOTIDE SEQUENCE</scope>
    <source>
        <strain evidence="2">Zg-Y786</strain>
    </source>
</reference>
<dbReference type="InterPro" id="IPR000086">
    <property type="entry name" value="NUDIX_hydrolase_dom"/>
</dbReference>
<dbReference type="Pfam" id="PF00293">
    <property type="entry name" value="NUDIX"/>
    <property type="match status" value="1"/>
</dbReference>
<dbReference type="Proteomes" id="UP001139168">
    <property type="component" value="Unassembled WGS sequence"/>
</dbReference>
<feature type="domain" description="Nudix hydrolase" evidence="1">
    <location>
        <begin position="40"/>
        <end position="188"/>
    </location>
</feature>
<evidence type="ECO:0000313" key="3">
    <source>
        <dbReference type="Proteomes" id="UP001139168"/>
    </source>
</evidence>
<dbReference type="InterPro" id="IPR015797">
    <property type="entry name" value="NUDIX_hydrolase-like_dom_sf"/>
</dbReference>
<sequence>MPLENLLISLRALPESGPRDEYLRFLNETGDAALRRDGGPEHVTGSCFVFSPGFDRVLLCFHRKGQFWVQFGGHLEPQDATVAEAAQREAREESGINDLTLLSTVPPSVSASETSSAPSPVLMDLDLHRLNAGFSCSAHWDVGYAAAVSPDAAVSVSEESEDVRWFPVDNLPAQVPAGFGARLEHVRRRAMSLQHRNTEACPGGEVARVVP</sequence>
<comment type="caution">
    <text evidence="2">The sequence shown here is derived from an EMBL/GenBank/DDBJ whole genome shotgun (WGS) entry which is preliminary data.</text>
</comment>
<protein>
    <submittedName>
        <fullName evidence="2">NUDIX domain-containing protein</fullName>
    </submittedName>
</protein>
<proteinExistence type="predicted"/>
<accession>A0ABS8GFD1</accession>